<evidence type="ECO:0000256" key="1">
    <source>
        <dbReference type="SAM" id="Phobius"/>
    </source>
</evidence>
<keyword evidence="1" id="KW-0812">Transmembrane</keyword>
<name>A0ABT5VYE5_9BACT</name>
<gene>
    <name evidence="2" type="ORF">L3049_14935</name>
</gene>
<keyword evidence="1" id="KW-1133">Transmembrane helix</keyword>
<evidence type="ECO:0000313" key="3">
    <source>
        <dbReference type="Proteomes" id="UP001528920"/>
    </source>
</evidence>
<keyword evidence="1" id="KW-0472">Membrane</keyword>
<reference evidence="2 3" key="1">
    <citation type="submission" date="2022-01" db="EMBL/GenBank/DDBJ databases">
        <title>Labilibaculum sp. nov, a marine bacterium isolated from Antarctica.</title>
        <authorList>
            <person name="Dai W."/>
        </authorList>
    </citation>
    <scope>NUCLEOTIDE SEQUENCE [LARGE SCALE GENOMIC DNA]</scope>
    <source>
        <strain evidence="2 3">DW002</strain>
    </source>
</reference>
<accession>A0ABT5VYE5</accession>
<sequence>MGKKIYQLFKRLKSISLLRFVKNLVFLIIFGFVIHFGYEIWSRYMKYRICGRVDFANFTLPLTDYYVEYERCPKEISELLQYMYGKSYERDYILIEMSEKLELKIIERENKLFIYDVGFDGVDDLLEKKIIIYYETKFSEIFFKDGDILVYRAEYSRFKKNDLLLIE</sequence>
<dbReference type="Proteomes" id="UP001528920">
    <property type="component" value="Unassembled WGS sequence"/>
</dbReference>
<organism evidence="2 3">
    <name type="scientific">Paralabilibaculum antarcticum</name>
    <dbReference type="NCBI Taxonomy" id="2912572"/>
    <lineage>
        <taxon>Bacteria</taxon>
        <taxon>Pseudomonadati</taxon>
        <taxon>Bacteroidota</taxon>
        <taxon>Bacteroidia</taxon>
        <taxon>Marinilabiliales</taxon>
        <taxon>Marinifilaceae</taxon>
        <taxon>Paralabilibaculum</taxon>
    </lineage>
</organism>
<evidence type="ECO:0000313" key="2">
    <source>
        <dbReference type="EMBL" id="MDE5419294.1"/>
    </source>
</evidence>
<dbReference type="EMBL" id="JAKJSC010000003">
    <property type="protein sequence ID" value="MDE5419294.1"/>
    <property type="molecule type" value="Genomic_DNA"/>
</dbReference>
<comment type="caution">
    <text evidence="2">The sequence shown here is derived from an EMBL/GenBank/DDBJ whole genome shotgun (WGS) entry which is preliminary data.</text>
</comment>
<keyword evidence="3" id="KW-1185">Reference proteome</keyword>
<proteinExistence type="predicted"/>
<feature type="transmembrane region" description="Helical" evidence="1">
    <location>
        <begin position="20"/>
        <end position="38"/>
    </location>
</feature>
<protein>
    <submittedName>
        <fullName evidence="2">Uncharacterized protein</fullName>
    </submittedName>
</protein>
<dbReference type="RefSeq" id="WP_275110624.1">
    <property type="nucleotide sequence ID" value="NZ_JAKJSC010000003.1"/>
</dbReference>